<comment type="caution">
    <text evidence="5">The sequence shown here is derived from an EMBL/GenBank/DDBJ whole genome shotgun (WGS) entry which is preliminary data.</text>
</comment>
<dbReference type="AlphaFoldDB" id="A0ABD6E2W8"/>
<dbReference type="EMBL" id="JBGFUD010000280">
    <property type="protein sequence ID" value="MFH4974159.1"/>
    <property type="molecule type" value="Genomic_DNA"/>
</dbReference>
<dbReference type="InterPro" id="IPR011043">
    <property type="entry name" value="Gal_Oxase/kelch_b-propeller"/>
</dbReference>
<name>A0ABD6E2W8_9BILA</name>
<dbReference type="Pfam" id="PF00651">
    <property type="entry name" value="BTB"/>
    <property type="match status" value="2"/>
</dbReference>
<evidence type="ECO:0000256" key="1">
    <source>
        <dbReference type="ARBA" id="ARBA00022441"/>
    </source>
</evidence>
<accession>A0ABD6E2W8</accession>
<dbReference type="PRINTS" id="PR00501">
    <property type="entry name" value="KELCHREPEAT"/>
</dbReference>
<feature type="compositionally biased region" description="Polar residues" evidence="3">
    <location>
        <begin position="1"/>
        <end position="16"/>
    </location>
</feature>
<protein>
    <recommendedName>
        <fullName evidence="4">BTB domain-containing protein</fullName>
    </recommendedName>
</protein>
<evidence type="ECO:0000259" key="4">
    <source>
        <dbReference type="PROSITE" id="PS50097"/>
    </source>
</evidence>
<dbReference type="InterPro" id="IPR011333">
    <property type="entry name" value="SKP1/BTB/POZ_sf"/>
</dbReference>
<dbReference type="PROSITE" id="PS50097">
    <property type="entry name" value="BTB"/>
    <property type="match status" value="1"/>
</dbReference>
<feature type="region of interest" description="Disordered" evidence="3">
    <location>
        <begin position="1"/>
        <end position="30"/>
    </location>
</feature>
<sequence length="829" mass="91350">MMNSGHSSKVGKNNGSTEDRSSGSKKDNDDVVITVVKRSRSLTARDIENLTSEPVDPREDCILTLRSASQKDSMLNRLNTFRRNRELCDVVFFAQEKEIIAHKVVLAAISPALFDLFVRDDQESITTGSSNITPPDVAPVKASSLSLTIVPSAMLSPPAKNRPLAYYECPEADFECFSALVDFAYTSRLEINIKKVGELYRTSCLFQVIQVMKACAQFLAENLIISNCISVRKQASFCNDFLLMDRVDSFIKENFKSVINETSELSQLPCIKIQLIIRPDEPIQMRTGPSLAKRLLAYFQSQPKTSDRPELTIESLAKKTHLLYVEEDGSLEDCAELDDKSSAASCDIIKDYKKTQGRPTSLSDSVPLGSSLTQHHVVGATPVCLNANRTAFSSDESLNSLTSASEGGEEVESKFIAVHDTSEHFWIALCVLHKRLVNLSIQITENDEVTRCISRTSAAQVASKSPTSFASNFQNEAARLSWVANTFDDDRTLLPTMHDARCAVGAAYLNGKIIVCGGYDRGECLKSVEEYDVSKEVWRTLPDMLTERGRFDCAVVGNTLYAVAGSNGNNDLKSVECFNMETKKWRMVKALQRSRSHNGCASLDGLIYCIGGCSDQVVLRDSERYSPVTNEWTPIPPLQTARFQAGCCSWRGLIVACGGCDRWHCLDSVEVYDPKLDQWKNLARMKTPRRGCAVAVVDGSLYVIGGHDGTESLTSVEVLDSPSGQWRSGPSLCVPRGNTRAVVTDDNVIYVVGGFSGTHFLPTIELMATEKLGWRDWNSDVKDLRSGMLADERERDDDVEVQNCFTADCGADVSSENSKVAGLVPVPTL</sequence>
<dbReference type="InterPro" id="IPR006652">
    <property type="entry name" value="Kelch_1"/>
</dbReference>
<evidence type="ECO:0000313" key="6">
    <source>
        <dbReference type="Proteomes" id="UP001608902"/>
    </source>
</evidence>
<dbReference type="PANTHER" id="PTHR24412">
    <property type="entry name" value="KELCH PROTEIN"/>
    <property type="match status" value="1"/>
</dbReference>
<reference evidence="5 6" key="1">
    <citation type="submission" date="2024-08" db="EMBL/GenBank/DDBJ databases">
        <title>Gnathostoma spinigerum genome.</title>
        <authorList>
            <person name="Gonzalez-Bertolin B."/>
            <person name="Monzon S."/>
            <person name="Zaballos A."/>
            <person name="Jimenez P."/>
            <person name="Dekumyoy P."/>
            <person name="Varona S."/>
            <person name="Cuesta I."/>
            <person name="Sumanam S."/>
            <person name="Adisakwattana P."/>
            <person name="Gasser R.B."/>
            <person name="Hernandez-Gonzalez A."/>
            <person name="Young N.D."/>
            <person name="Perteguer M.J."/>
        </authorList>
    </citation>
    <scope>NUCLEOTIDE SEQUENCE [LARGE SCALE GENOMIC DNA]</scope>
    <source>
        <strain evidence="5">AL3</strain>
        <tissue evidence="5">Liver</tissue>
    </source>
</reference>
<feature type="compositionally biased region" description="Basic and acidic residues" evidence="3">
    <location>
        <begin position="17"/>
        <end position="29"/>
    </location>
</feature>
<evidence type="ECO:0000313" key="5">
    <source>
        <dbReference type="EMBL" id="MFH4974159.1"/>
    </source>
</evidence>
<dbReference type="Gene3D" id="3.30.710.10">
    <property type="entry name" value="Potassium Channel Kv1.1, Chain A"/>
    <property type="match status" value="1"/>
</dbReference>
<dbReference type="Pfam" id="PF01344">
    <property type="entry name" value="Kelch_1"/>
    <property type="match status" value="2"/>
</dbReference>
<feature type="domain" description="BTB" evidence="4">
    <location>
        <begin position="88"/>
        <end position="193"/>
    </location>
</feature>
<dbReference type="SMART" id="SM00225">
    <property type="entry name" value="BTB"/>
    <property type="match status" value="1"/>
</dbReference>
<dbReference type="SUPFAM" id="SSF54695">
    <property type="entry name" value="POZ domain"/>
    <property type="match status" value="1"/>
</dbReference>
<dbReference type="InterPro" id="IPR015915">
    <property type="entry name" value="Kelch-typ_b-propeller"/>
</dbReference>
<dbReference type="PANTHER" id="PTHR24412:SF493">
    <property type="entry name" value="BTB DOMAIN-CONTAINING PROTEIN"/>
    <property type="match status" value="1"/>
</dbReference>
<evidence type="ECO:0000256" key="2">
    <source>
        <dbReference type="ARBA" id="ARBA00022737"/>
    </source>
</evidence>
<dbReference type="InterPro" id="IPR000210">
    <property type="entry name" value="BTB/POZ_dom"/>
</dbReference>
<gene>
    <name evidence="5" type="ORF">AB6A40_000868</name>
</gene>
<keyword evidence="1" id="KW-0880">Kelch repeat</keyword>
<dbReference type="Proteomes" id="UP001608902">
    <property type="component" value="Unassembled WGS sequence"/>
</dbReference>
<dbReference type="Pfam" id="PF24681">
    <property type="entry name" value="Kelch_KLHDC2_KLHL20_DRC7"/>
    <property type="match status" value="1"/>
</dbReference>
<dbReference type="SUPFAM" id="SSF50965">
    <property type="entry name" value="Galactose oxidase, central domain"/>
    <property type="match status" value="1"/>
</dbReference>
<dbReference type="SMART" id="SM00612">
    <property type="entry name" value="Kelch"/>
    <property type="match status" value="5"/>
</dbReference>
<keyword evidence="6" id="KW-1185">Reference proteome</keyword>
<organism evidence="5 6">
    <name type="scientific">Gnathostoma spinigerum</name>
    <dbReference type="NCBI Taxonomy" id="75299"/>
    <lineage>
        <taxon>Eukaryota</taxon>
        <taxon>Metazoa</taxon>
        <taxon>Ecdysozoa</taxon>
        <taxon>Nematoda</taxon>
        <taxon>Chromadorea</taxon>
        <taxon>Rhabditida</taxon>
        <taxon>Spirurina</taxon>
        <taxon>Gnathostomatomorpha</taxon>
        <taxon>Gnathostomatoidea</taxon>
        <taxon>Gnathostomatidae</taxon>
        <taxon>Gnathostoma</taxon>
    </lineage>
</organism>
<dbReference type="Gene3D" id="2.120.10.80">
    <property type="entry name" value="Kelch-type beta propeller"/>
    <property type="match status" value="2"/>
</dbReference>
<evidence type="ECO:0000256" key="3">
    <source>
        <dbReference type="SAM" id="MobiDB-lite"/>
    </source>
</evidence>
<proteinExistence type="predicted"/>
<keyword evidence="2" id="KW-0677">Repeat</keyword>